<dbReference type="InterPro" id="IPR050109">
    <property type="entry name" value="HTH-type_TetR-like_transc_reg"/>
</dbReference>
<proteinExistence type="predicted"/>
<protein>
    <submittedName>
        <fullName evidence="6">Transcriptional regulator</fullName>
    </submittedName>
</protein>
<dbReference type="EMBL" id="JXXE01000798">
    <property type="protein sequence ID" value="KIZ33038.1"/>
    <property type="molecule type" value="Genomic_DNA"/>
</dbReference>
<organism evidence="6 7">
    <name type="scientific">Rhodopseudomonas palustris</name>
    <dbReference type="NCBI Taxonomy" id="1076"/>
    <lineage>
        <taxon>Bacteria</taxon>
        <taxon>Pseudomonadati</taxon>
        <taxon>Pseudomonadota</taxon>
        <taxon>Alphaproteobacteria</taxon>
        <taxon>Hyphomicrobiales</taxon>
        <taxon>Nitrobacteraceae</taxon>
        <taxon>Rhodopseudomonas</taxon>
    </lineage>
</organism>
<gene>
    <name evidence="6" type="ORF">OO17_29040</name>
</gene>
<reference evidence="6 7" key="1">
    <citation type="submission" date="2014-11" db="EMBL/GenBank/DDBJ databases">
        <title>Genomics and ecophysiology of heterotrophic nitrogen fixing bacteria isolated from estuarine surface water.</title>
        <authorList>
            <person name="Bentzon-Tilia M."/>
            <person name="Severin I."/>
            <person name="Hansen L.H."/>
            <person name="Riemann L."/>
        </authorList>
    </citation>
    <scope>NUCLEOTIDE SEQUENCE [LARGE SCALE GENOMIC DNA]</scope>
    <source>
        <strain evidence="6 7">BAL398</strain>
    </source>
</reference>
<comment type="caution">
    <text evidence="6">The sequence shown here is derived from an EMBL/GenBank/DDBJ whole genome shotgun (WGS) entry which is preliminary data.</text>
</comment>
<dbReference type="OrthoDB" id="9796019at2"/>
<dbReference type="PRINTS" id="PR00455">
    <property type="entry name" value="HTHTETR"/>
</dbReference>
<dbReference type="Gene3D" id="1.10.357.10">
    <property type="entry name" value="Tetracycline Repressor, domain 2"/>
    <property type="match status" value="1"/>
</dbReference>
<accession>A0A0D7DWS8</accession>
<dbReference type="PANTHER" id="PTHR30055">
    <property type="entry name" value="HTH-TYPE TRANSCRIPTIONAL REGULATOR RUTR"/>
    <property type="match status" value="1"/>
</dbReference>
<evidence type="ECO:0000256" key="1">
    <source>
        <dbReference type="ARBA" id="ARBA00023015"/>
    </source>
</evidence>
<sequence length="191" mass="20549">MVATKARGRPRSAETEQAILETAYRMMASSGLAATSIDAVARESGVSKMTIYKWWPSREALLIDAFLRQAAAMLPLREDGDALACIRHHAAAYVAALNGDFGRVQLAVIAECIAGAGSAKAFAERYLAIRRQVGVGIIRSGQSDGSIASADPAPDLYDRIYGTLFYQYVFGLRALTKSYAEQLVTSVLAKP</sequence>
<dbReference type="SUPFAM" id="SSF48498">
    <property type="entry name" value="Tetracyclin repressor-like, C-terminal domain"/>
    <property type="match status" value="1"/>
</dbReference>
<evidence type="ECO:0000256" key="2">
    <source>
        <dbReference type="ARBA" id="ARBA00023125"/>
    </source>
</evidence>
<name>A0A0D7DWS8_RHOPL</name>
<dbReference type="Proteomes" id="UP000032515">
    <property type="component" value="Unassembled WGS sequence"/>
</dbReference>
<dbReference type="SUPFAM" id="SSF46689">
    <property type="entry name" value="Homeodomain-like"/>
    <property type="match status" value="1"/>
</dbReference>
<dbReference type="InterPro" id="IPR009057">
    <property type="entry name" value="Homeodomain-like_sf"/>
</dbReference>
<evidence type="ECO:0000313" key="6">
    <source>
        <dbReference type="EMBL" id="KIZ33038.1"/>
    </source>
</evidence>
<evidence type="ECO:0000256" key="4">
    <source>
        <dbReference type="PROSITE-ProRule" id="PRU00335"/>
    </source>
</evidence>
<dbReference type="PROSITE" id="PS50977">
    <property type="entry name" value="HTH_TETR_2"/>
    <property type="match status" value="1"/>
</dbReference>
<feature type="DNA-binding region" description="H-T-H motif" evidence="4">
    <location>
        <begin position="36"/>
        <end position="55"/>
    </location>
</feature>
<dbReference type="InterPro" id="IPR001647">
    <property type="entry name" value="HTH_TetR"/>
</dbReference>
<dbReference type="GO" id="GO:0000976">
    <property type="term" value="F:transcription cis-regulatory region binding"/>
    <property type="evidence" value="ECO:0007669"/>
    <property type="project" value="TreeGrafter"/>
</dbReference>
<dbReference type="InterPro" id="IPR036271">
    <property type="entry name" value="Tet_transcr_reg_TetR-rel_C_sf"/>
</dbReference>
<keyword evidence="1" id="KW-0805">Transcription regulation</keyword>
<feature type="domain" description="HTH tetR-type" evidence="5">
    <location>
        <begin position="13"/>
        <end position="73"/>
    </location>
</feature>
<evidence type="ECO:0000259" key="5">
    <source>
        <dbReference type="PROSITE" id="PS50977"/>
    </source>
</evidence>
<dbReference type="AlphaFoldDB" id="A0A0D7DWS8"/>
<dbReference type="PANTHER" id="PTHR30055:SF148">
    <property type="entry name" value="TETR-FAMILY TRANSCRIPTIONAL REGULATOR"/>
    <property type="match status" value="1"/>
</dbReference>
<dbReference type="RefSeq" id="WP_044418759.1">
    <property type="nucleotide sequence ID" value="NZ_JXXE01000798.1"/>
</dbReference>
<dbReference type="PATRIC" id="fig|1076.23.peg.5195"/>
<evidence type="ECO:0000313" key="7">
    <source>
        <dbReference type="Proteomes" id="UP000032515"/>
    </source>
</evidence>
<keyword evidence="3" id="KW-0804">Transcription</keyword>
<dbReference type="InterPro" id="IPR011075">
    <property type="entry name" value="TetR_C"/>
</dbReference>
<dbReference type="Pfam" id="PF16859">
    <property type="entry name" value="TetR_C_11"/>
    <property type="match status" value="1"/>
</dbReference>
<keyword evidence="2 4" id="KW-0238">DNA-binding</keyword>
<evidence type="ECO:0000256" key="3">
    <source>
        <dbReference type="ARBA" id="ARBA00023163"/>
    </source>
</evidence>
<dbReference type="GO" id="GO:0003700">
    <property type="term" value="F:DNA-binding transcription factor activity"/>
    <property type="evidence" value="ECO:0007669"/>
    <property type="project" value="TreeGrafter"/>
</dbReference>
<dbReference type="Gene3D" id="1.10.10.60">
    <property type="entry name" value="Homeodomain-like"/>
    <property type="match status" value="1"/>
</dbReference>
<dbReference type="Pfam" id="PF00440">
    <property type="entry name" value="TetR_N"/>
    <property type="match status" value="1"/>
</dbReference>